<organism evidence="1 2">
    <name type="scientific">Antrodiella citrinella</name>
    <dbReference type="NCBI Taxonomy" id="2447956"/>
    <lineage>
        <taxon>Eukaryota</taxon>
        <taxon>Fungi</taxon>
        <taxon>Dikarya</taxon>
        <taxon>Basidiomycota</taxon>
        <taxon>Agaricomycotina</taxon>
        <taxon>Agaricomycetes</taxon>
        <taxon>Polyporales</taxon>
        <taxon>Steccherinaceae</taxon>
        <taxon>Antrodiella</taxon>
    </lineage>
</organism>
<evidence type="ECO:0000313" key="2">
    <source>
        <dbReference type="Proteomes" id="UP000308730"/>
    </source>
</evidence>
<evidence type="ECO:0000313" key="1">
    <source>
        <dbReference type="EMBL" id="THH32627.1"/>
    </source>
</evidence>
<name>A0A4S4N3I0_9APHY</name>
<dbReference type="EMBL" id="SGPM01000018">
    <property type="protein sequence ID" value="THH32627.1"/>
    <property type="molecule type" value="Genomic_DNA"/>
</dbReference>
<keyword evidence="2" id="KW-1185">Reference proteome</keyword>
<dbReference type="Proteomes" id="UP000308730">
    <property type="component" value="Unassembled WGS sequence"/>
</dbReference>
<dbReference type="OrthoDB" id="5382797at2759"/>
<protein>
    <submittedName>
        <fullName evidence="1">Uncharacterized protein</fullName>
    </submittedName>
</protein>
<accession>A0A4S4N3I0</accession>
<proteinExistence type="predicted"/>
<gene>
    <name evidence="1" type="ORF">EUX98_g1551</name>
</gene>
<sequence length="240" mass="26148">MLDILTHLMMTMGMTITHTLTITIMTTTTITDMGVDTRMTNTPTLTPISTLTLRSIRRRCTRPSALFALTQNMIYALIPPHRHSGFDLIMASIQTVATFALAYPAAVNLGAVLLQTAPARGLPGGRMEAFLRAMREIEGHSQVLHLPAPHIWQLTPTLHAPPASSYPSHLSPAFTRDKLGASQNLVVTVDLHIRKDMPPREAIALMKWATERCQNALRLGVGDGKGGECDSHVTVGVVRG</sequence>
<reference evidence="1 2" key="1">
    <citation type="submission" date="2019-02" db="EMBL/GenBank/DDBJ databases">
        <title>Genome sequencing of the rare red list fungi Antrodiella citrinella (Flaviporus citrinellus).</title>
        <authorList>
            <person name="Buettner E."/>
            <person name="Kellner H."/>
        </authorList>
    </citation>
    <scope>NUCLEOTIDE SEQUENCE [LARGE SCALE GENOMIC DNA]</scope>
    <source>
        <strain evidence="1 2">DSM 108506</strain>
    </source>
</reference>
<dbReference type="AlphaFoldDB" id="A0A4S4N3I0"/>
<comment type="caution">
    <text evidence="1">The sequence shown here is derived from an EMBL/GenBank/DDBJ whole genome shotgun (WGS) entry which is preliminary data.</text>
</comment>